<dbReference type="InterPro" id="IPR055116">
    <property type="entry name" value="DBF4_BRCT"/>
</dbReference>
<keyword evidence="1" id="KW-0479">Metal-binding</keyword>
<dbReference type="Gene3D" id="6.10.250.3410">
    <property type="entry name" value="DBF zinc finger"/>
    <property type="match status" value="1"/>
</dbReference>
<evidence type="ECO:0000259" key="6">
    <source>
        <dbReference type="PROSITE" id="PS51265"/>
    </source>
</evidence>
<dbReference type="InterPro" id="IPR006572">
    <property type="entry name" value="Znf_DBF"/>
</dbReference>
<feature type="domain" description="DBF4-type" evidence="6">
    <location>
        <begin position="498"/>
        <end position="547"/>
    </location>
</feature>
<dbReference type="Pfam" id="PF08630">
    <property type="entry name" value="Dfp1_Him1_M"/>
    <property type="match status" value="1"/>
</dbReference>
<feature type="region of interest" description="Disordered" evidence="5">
    <location>
        <begin position="21"/>
        <end position="73"/>
    </location>
</feature>
<proteinExistence type="predicted"/>
<evidence type="ECO:0000256" key="1">
    <source>
        <dbReference type="ARBA" id="ARBA00022723"/>
    </source>
</evidence>
<dbReference type="InterPro" id="IPR038545">
    <property type="entry name" value="Znf_DBF_sf"/>
</dbReference>
<name>A0ABR3JKK6_9AGAR</name>
<feature type="region of interest" description="Disordered" evidence="5">
    <location>
        <begin position="550"/>
        <end position="608"/>
    </location>
</feature>
<dbReference type="InterPro" id="IPR013939">
    <property type="entry name" value="Regulatory_Dfp1/Him1"/>
</dbReference>
<dbReference type="EMBL" id="JASNQZ010000006">
    <property type="protein sequence ID" value="KAL0956061.1"/>
    <property type="molecule type" value="Genomic_DNA"/>
</dbReference>
<dbReference type="SMART" id="SM00586">
    <property type="entry name" value="ZnF_DBF"/>
    <property type="match status" value="1"/>
</dbReference>
<reference evidence="8" key="1">
    <citation type="submission" date="2024-06" db="EMBL/GenBank/DDBJ databases">
        <title>Multi-omics analyses provide insights into the biosynthesis of the anticancer antibiotic pleurotin in Hohenbuehelia grisea.</title>
        <authorList>
            <person name="Weaver J.A."/>
            <person name="Alberti F."/>
        </authorList>
    </citation>
    <scope>NUCLEOTIDE SEQUENCE [LARGE SCALE GENOMIC DNA]</scope>
    <source>
        <strain evidence="8">T-177</strain>
    </source>
</reference>
<evidence type="ECO:0000256" key="4">
    <source>
        <dbReference type="PROSITE-ProRule" id="PRU00600"/>
    </source>
</evidence>
<dbReference type="SUPFAM" id="SSF52113">
    <property type="entry name" value="BRCT domain"/>
    <property type="match status" value="1"/>
</dbReference>
<dbReference type="PANTHER" id="PTHR15375:SF26">
    <property type="entry name" value="PROTEIN CHIFFON"/>
    <property type="match status" value="1"/>
</dbReference>
<dbReference type="Pfam" id="PF22437">
    <property type="entry name" value="DBF4_BRCT"/>
    <property type="match status" value="1"/>
</dbReference>
<dbReference type="Gene3D" id="3.40.50.10190">
    <property type="entry name" value="BRCT domain"/>
    <property type="match status" value="1"/>
</dbReference>
<evidence type="ECO:0000313" key="7">
    <source>
        <dbReference type="EMBL" id="KAL0956061.1"/>
    </source>
</evidence>
<feature type="compositionally biased region" description="Basic and acidic residues" evidence="5">
    <location>
        <begin position="63"/>
        <end position="73"/>
    </location>
</feature>
<comment type="caution">
    <text evidence="7">The sequence shown here is derived from an EMBL/GenBank/DDBJ whole genome shotgun (WGS) entry which is preliminary data.</text>
</comment>
<dbReference type="Proteomes" id="UP001556367">
    <property type="component" value="Unassembled WGS sequence"/>
</dbReference>
<evidence type="ECO:0000256" key="5">
    <source>
        <dbReference type="SAM" id="MobiDB-lite"/>
    </source>
</evidence>
<feature type="region of interest" description="Disordered" evidence="5">
    <location>
        <begin position="454"/>
        <end position="473"/>
    </location>
</feature>
<evidence type="ECO:0000256" key="3">
    <source>
        <dbReference type="ARBA" id="ARBA00022833"/>
    </source>
</evidence>
<evidence type="ECO:0000313" key="8">
    <source>
        <dbReference type="Proteomes" id="UP001556367"/>
    </source>
</evidence>
<keyword evidence="3" id="KW-0862">Zinc</keyword>
<gene>
    <name evidence="7" type="ORF">HGRIS_002230</name>
</gene>
<dbReference type="Pfam" id="PF07535">
    <property type="entry name" value="zf-DBF"/>
    <property type="match status" value="1"/>
</dbReference>
<sequence length="618" mass="70058">MATLARRPLATRTALLPQCLSPMKQTRTVSGSKRERSPDPSNDLAPKTLKRVKATTTTLGNQEEDRERKRVEREQARLEFKEKYSKAFPKFKFYFDTDTIESASLLALRDDLEFKILRLGGSIEDFFSKEITHFITNRPVSNPSDDKENAQAKSTRPNAFLRSPVKLKGRAMDEHAGEPSYDLQAKAQKFGQKIWTMMKLESVVDRCLSVDGYISKEPAPSNTSNPQRSLSRLLASEKLNGTSERDPLQKRHDFHYFSRGSYFLLVEDLQQDLATIAAHEYEIPKGRNSQAKPPWPVLHCHPLARGPFIEFDEKERRRWERLRRADADKAKAKEDRRARAIRAQMLRPRPEAHLQATNAGDLRRCASMNNIRRRASLPYDAMGNPNCVDLDADEYDNESACASGYLASGNTAGYMAASGNSVGITSTTGTTSTSGLTLDSIRMPAALRGRQQVTTSRRFSVGGDGKSAMGPPEAIPKRAAMLRKSRSTNTMRLPKREEGVKPGYCESCRVKFEDFKHHIRTNRHRKFAANEDNFVQLDYVLERVKRRSLEDVEQERLEREARRRQRDFESSQATSPVSEYSILQYPQTDEDASAEVQSDTMRVDDSGASEVVYVDLDD</sequence>
<dbReference type="PROSITE" id="PS51265">
    <property type="entry name" value="ZF_DBF4"/>
    <property type="match status" value="1"/>
</dbReference>
<evidence type="ECO:0000256" key="2">
    <source>
        <dbReference type="ARBA" id="ARBA00022771"/>
    </source>
</evidence>
<dbReference type="CDD" id="cd00027">
    <property type="entry name" value="BRCT"/>
    <property type="match status" value="1"/>
</dbReference>
<keyword evidence="8" id="KW-1185">Reference proteome</keyword>
<keyword evidence="2 4" id="KW-0863">Zinc-finger</keyword>
<organism evidence="7 8">
    <name type="scientific">Hohenbuehelia grisea</name>
    <dbReference type="NCBI Taxonomy" id="104357"/>
    <lineage>
        <taxon>Eukaryota</taxon>
        <taxon>Fungi</taxon>
        <taxon>Dikarya</taxon>
        <taxon>Basidiomycota</taxon>
        <taxon>Agaricomycotina</taxon>
        <taxon>Agaricomycetes</taxon>
        <taxon>Agaricomycetidae</taxon>
        <taxon>Agaricales</taxon>
        <taxon>Pleurotineae</taxon>
        <taxon>Pleurotaceae</taxon>
        <taxon>Hohenbuehelia</taxon>
    </lineage>
</organism>
<feature type="compositionally biased region" description="Basic and acidic residues" evidence="5">
    <location>
        <begin position="550"/>
        <end position="569"/>
    </location>
</feature>
<dbReference type="InterPro" id="IPR051590">
    <property type="entry name" value="Replication_Regulatory_Kinase"/>
</dbReference>
<dbReference type="PANTHER" id="PTHR15375">
    <property type="entry name" value="ACTIVATOR OF S-PHASE KINASE-RELATED"/>
    <property type="match status" value="1"/>
</dbReference>
<protein>
    <recommendedName>
        <fullName evidence="6">DBF4-type domain-containing protein</fullName>
    </recommendedName>
</protein>
<dbReference type="InterPro" id="IPR036420">
    <property type="entry name" value="BRCT_dom_sf"/>
</dbReference>
<accession>A0ABR3JKK6</accession>